<accession>A0A1Q5UCS2</accession>
<evidence type="ECO:0000313" key="17">
    <source>
        <dbReference type="EMBL" id="OKP09525.1"/>
    </source>
</evidence>
<dbReference type="STRING" id="1316194.A0A1Q5UCS2"/>
<dbReference type="AlphaFoldDB" id="A0A1Q5UCS2"/>
<keyword evidence="10" id="KW-0156">Chromatin regulator</keyword>
<dbReference type="SUPFAM" id="SSF82199">
    <property type="entry name" value="SET domain"/>
    <property type="match status" value="1"/>
</dbReference>
<evidence type="ECO:0000256" key="13">
    <source>
        <dbReference type="ARBA" id="ARBA00030653"/>
    </source>
</evidence>
<keyword evidence="9" id="KW-0949">S-adenosyl-L-methionine</keyword>
<keyword evidence="11" id="KW-0539">Nucleus</keyword>
<dbReference type="GO" id="GO:0140943">
    <property type="term" value="F:histone H4K20 trimethyltransferase activity"/>
    <property type="evidence" value="ECO:0007669"/>
    <property type="project" value="UniProtKB-EC"/>
</dbReference>
<dbReference type="EMBL" id="MNBE01000372">
    <property type="protein sequence ID" value="OKP10259.1"/>
    <property type="molecule type" value="Genomic_DNA"/>
</dbReference>
<keyword evidence="6" id="KW-0158">Chromosome</keyword>
<dbReference type="EMBL" id="MNBE01000506">
    <property type="protein sequence ID" value="OKP09525.1"/>
    <property type="molecule type" value="Genomic_DNA"/>
</dbReference>
<keyword evidence="19" id="KW-1185">Reference proteome</keyword>
<dbReference type="EMBL" id="MNBE01000533">
    <property type="protein sequence ID" value="OKP09360.1"/>
    <property type="molecule type" value="Genomic_DNA"/>
</dbReference>
<comment type="subcellular location">
    <subcellularLocation>
        <location evidence="3">Chromosome</location>
    </subcellularLocation>
    <subcellularLocation>
        <location evidence="2">Nucleus</location>
    </subcellularLocation>
</comment>
<evidence type="ECO:0000256" key="10">
    <source>
        <dbReference type="ARBA" id="ARBA00022853"/>
    </source>
</evidence>
<evidence type="ECO:0000256" key="8">
    <source>
        <dbReference type="ARBA" id="ARBA00022679"/>
    </source>
</evidence>
<evidence type="ECO:0000256" key="11">
    <source>
        <dbReference type="ARBA" id="ARBA00023242"/>
    </source>
</evidence>
<proteinExistence type="predicted"/>
<evidence type="ECO:0000313" key="19">
    <source>
        <dbReference type="Proteomes" id="UP000186955"/>
    </source>
</evidence>
<name>A0A1Q5UCS2_9EURO</name>
<evidence type="ECO:0000256" key="9">
    <source>
        <dbReference type="ARBA" id="ARBA00022691"/>
    </source>
</evidence>
<dbReference type="CDD" id="cd10524">
    <property type="entry name" value="SET_Suv4-20-like"/>
    <property type="match status" value="1"/>
</dbReference>
<dbReference type="InterPro" id="IPR039977">
    <property type="entry name" value="Suv4-20/Set9"/>
</dbReference>
<dbReference type="InterPro" id="IPR041938">
    <property type="entry name" value="Hist-Lys_N-MTase_N"/>
</dbReference>
<sequence>MAAKARARSLRATRTTLTQRMLARNDDIAIEVLIDSLFLKCPSPDSQANVDQPILKTTKSSLKYLPLRGFPAADASRIIRDVLIAKGNFAKTEQELFGLPGLQKLTERTLSPTEKQLLRRHLRIYFRMFRPQCPFEIKFINAYDYTRFEAAVFARKPIKAGEFVKYLIGTTARLSDKEEACLRQTGKDFSIVESGKKSVSVLLGPARFVNHDCNPNCRLFTVRSGRMVVEALRNIENGEQITVFYCDDYFGDGNLDCLCATCHGTPPWSVTTIALMTNDRTSSDEAGCQRRKQVGSHRRCTK</sequence>
<organism evidence="18 19">
    <name type="scientific">Penicillium subrubescens</name>
    <dbReference type="NCBI Taxonomy" id="1316194"/>
    <lineage>
        <taxon>Eukaryota</taxon>
        <taxon>Fungi</taxon>
        <taxon>Dikarya</taxon>
        <taxon>Ascomycota</taxon>
        <taxon>Pezizomycotina</taxon>
        <taxon>Eurotiomycetes</taxon>
        <taxon>Eurotiomycetidae</taxon>
        <taxon>Eurotiales</taxon>
        <taxon>Aspergillaceae</taxon>
        <taxon>Penicillium</taxon>
    </lineage>
</organism>
<evidence type="ECO:0000256" key="14">
    <source>
        <dbReference type="ARBA" id="ARBA00048081"/>
    </source>
</evidence>
<dbReference type="GO" id="GO:0032259">
    <property type="term" value="P:methylation"/>
    <property type="evidence" value="ECO:0007669"/>
    <property type="project" value="UniProtKB-KW"/>
</dbReference>
<protein>
    <recommendedName>
        <fullName evidence="5">Histone-lysine N-methyltransferase SET9</fullName>
        <ecNumber evidence="12">2.1.1.372</ecNumber>
    </recommendedName>
    <alternativeName>
        <fullName evidence="4">Histone-lysine N-methyltransferase set9</fullName>
    </alternativeName>
    <alternativeName>
        <fullName evidence="13">SET domain protein 9</fullName>
    </alternativeName>
</protein>
<reference evidence="18 19" key="1">
    <citation type="submission" date="2016-10" db="EMBL/GenBank/DDBJ databases">
        <title>Genome sequence of the ascomycete fungus Penicillium subrubescens.</title>
        <authorList>
            <person name="De Vries R.P."/>
            <person name="Peng M."/>
            <person name="Dilokpimol A."/>
            <person name="Hilden K."/>
            <person name="Makela M.R."/>
            <person name="Grigoriev I."/>
            <person name="Riley R."/>
            <person name="Granchi Z."/>
        </authorList>
    </citation>
    <scope>NUCLEOTIDE SEQUENCE [LARGE SCALE GENOMIC DNA]</scope>
    <source>
        <strain evidence="18 19">CBS 132785</strain>
    </source>
</reference>
<comment type="catalytic activity">
    <reaction evidence="14">
        <text>L-lysyl(20)-[histone H4] + 3 S-adenosyl-L-methionine = N(6),N(6),N(6)-trimethyl-L-lysyl(20)-[histone H4] + 3 S-adenosyl-L-homocysteine + 3 H(+)</text>
        <dbReference type="Rhea" id="RHEA:64456"/>
        <dbReference type="Rhea" id="RHEA-COMP:15554"/>
        <dbReference type="Rhea" id="RHEA-COMP:15998"/>
        <dbReference type="ChEBI" id="CHEBI:15378"/>
        <dbReference type="ChEBI" id="CHEBI:29969"/>
        <dbReference type="ChEBI" id="CHEBI:57856"/>
        <dbReference type="ChEBI" id="CHEBI:59789"/>
        <dbReference type="ChEBI" id="CHEBI:61961"/>
        <dbReference type="EC" id="2.1.1.372"/>
    </reaction>
</comment>
<dbReference type="Pfam" id="PF00856">
    <property type="entry name" value="SET"/>
    <property type="match status" value="1"/>
</dbReference>
<gene>
    <name evidence="18" type="ORF">PENSUB_4327</name>
    <name evidence="17" type="ORF">PENSUB_5125</name>
    <name evidence="16" type="ORF">PENSUB_5296</name>
</gene>
<evidence type="ECO:0000313" key="18">
    <source>
        <dbReference type="EMBL" id="OKP10259.1"/>
    </source>
</evidence>
<evidence type="ECO:0000256" key="12">
    <source>
        <dbReference type="ARBA" id="ARBA00024057"/>
    </source>
</evidence>
<keyword evidence="8 18" id="KW-0808">Transferase</keyword>
<evidence type="ECO:0000256" key="6">
    <source>
        <dbReference type="ARBA" id="ARBA00022454"/>
    </source>
</evidence>
<dbReference type="GO" id="GO:0005634">
    <property type="term" value="C:nucleus"/>
    <property type="evidence" value="ECO:0007669"/>
    <property type="project" value="UniProtKB-SubCell"/>
</dbReference>
<dbReference type="PANTHER" id="PTHR12977:SF4">
    <property type="entry name" value="HISTONE-LYSINE N-METHYLTRANSFERASE KMT5B"/>
    <property type="match status" value="1"/>
</dbReference>
<comment type="function">
    <text evidence="1">Histone methyltransferase that trimethylates 'Lys-20' of histone H4 to form H4K20me3.</text>
</comment>
<dbReference type="InterPro" id="IPR025783">
    <property type="entry name" value="Set9_fungi"/>
</dbReference>
<dbReference type="InterPro" id="IPR046341">
    <property type="entry name" value="SET_dom_sf"/>
</dbReference>
<dbReference type="Gene3D" id="1.10.10.1700">
    <property type="entry name" value="Histone-lysine N-methyltransferase"/>
    <property type="match status" value="1"/>
</dbReference>
<dbReference type="SMART" id="SM00317">
    <property type="entry name" value="SET"/>
    <property type="match status" value="1"/>
</dbReference>
<dbReference type="GO" id="GO:0005694">
    <property type="term" value="C:chromosome"/>
    <property type="evidence" value="ECO:0007669"/>
    <property type="project" value="UniProtKB-SubCell"/>
</dbReference>
<dbReference type="Gene3D" id="2.170.270.10">
    <property type="entry name" value="SET domain"/>
    <property type="match status" value="1"/>
</dbReference>
<evidence type="ECO:0000313" key="16">
    <source>
        <dbReference type="EMBL" id="OKP09360.1"/>
    </source>
</evidence>
<dbReference type="InterPro" id="IPR001214">
    <property type="entry name" value="SET_dom"/>
</dbReference>
<evidence type="ECO:0000256" key="7">
    <source>
        <dbReference type="ARBA" id="ARBA00022603"/>
    </source>
</evidence>
<evidence type="ECO:0000256" key="2">
    <source>
        <dbReference type="ARBA" id="ARBA00004123"/>
    </source>
</evidence>
<evidence type="ECO:0000256" key="1">
    <source>
        <dbReference type="ARBA" id="ARBA00001984"/>
    </source>
</evidence>
<evidence type="ECO:0000256" key="3">
    <source>
        <dbReference type="ARBA" id="ARBA00004286"/>
    </source>
</evidence>
<dbReference type="Proteomes" id="UP000186955">
    <property type="component" value="Unassembled WGS sequence"/>
</dbReference>
<evidence type="ECO:0000259" key="15">
    <source>
        <dbReference type="PROSITE" id="PS50280"/>
    </source>
</evidence>
<dbReference type="PANTHER" id="PTHR12977">
    <property type="entry name" value="SUPPRESSOR OF VARIEGATION 4-20-RELATED"/>
    <property type="match status" value="1"/>
</dbReference>
<evidence type="ECO:0000256" key="4">
    <source>
        <dbReference type="ARBA" id="ARBA00014232"/>
    </source>
</evidence>
<keyword evidence="7 18" id="KW-0489">Methyltransferase</keyword>
<evidence type="ECO:0000256" key="5">
    <source>
        <dbReference type="ARBA" id="ARBA00015413"/>
    </source>
</evidence>
<comment type="caution">
    <text evidence="18">The sequence shown here is derived from an EMBL/GenBank/DDBJ whole genome shotgun (WGS) entry which is preliminary data.</text>
</comment>
<dbReference type="PROSITE" id="PS50280">
    <property type="entry name" value="SET"/>
    <property type="match status" value="1"/>
</dbReference>
<feature type="domain" description="SET" evidence="15">
    <location>
        <begin position="133"/>
        <end position="246"/>
    </location>
</feature>
<dbReference type="EC" id="2.1.1.372" evidence="12"/>
<dbReference type="PROSITE" id="PS51567">
    <property type="entry name" value="SAM_MT43_SUVAR420_1"/>
    <property type="match status" value="1"/>
</dbReference>
<dbReference type="OrthoDB" id="6627536at2759"/>